<accession>A0ABW1KV82</accession>
<protein>
    <submittedName>
        <fullName evidence="2">Sulfotransferase family protein</fullName>
        <ecNumber evidence="2">2.8.2.-</ecNumber>
    </submittedName>
</protein>
<evidence type="ECO:0000313" key="2">
    <source>
        <dbReference type="EMBL" id="MFC6035220.1"/>
    </source>
</evidence>
<keyword evidence="3" id="KW-1185">Reference proteome</keyword>
<dbReference type="GO" id="GO:0016740">
    <property type="term" value="F:transferase activity"/>
    <property type="evidence" value="ECO:0007669"/>
    <property type="project" value="UniProtKB-KW"/>
</dbReference>
<gene>
    <name evidence="2" type="ORF">ACFMB1_06670</name>
</gene>
<name>A0ABW1KV82_9PROT</name>
<evidence type="ECO:0000256" key="1">
    <source>
        <dbReference type="ARBA" id="ARBA00022679"/>
    </source>
</evidence>
<proteinExistence type="predicted"/>
<keyword evidence="1 2" id="KW-0808">Transferase</keyword>
<dbReference type="EC" id="2.8.2.-" evidence="2"/>
<comment type="caution">
    <text evidence="2">The sequence shown here is derived from an EMBL/GenBank/DDBJ whole genome shotgun (WGS) entry which is preliminary data.</text>
</comment>
<sequence length="278" mass="30640">MSEPSDQHHKDGAKQLGAGLVFAGGCPRSGLTLLRKVIARHPRILAGPDTGAAPSIAFQWRNYAQSLGGLHEKYFDLQPDYVAETMGRFLETILRAEGESRIIVEKTSLNVAAFEALAVILPAAKFIHVVRDGRDVATSLLERSWRDPATGQPFPHVSDRKAAIGYWAGLVATGLAAEKTLEDHGRIFRLRYEDLAVRPESAMKAVCEFLDIDWPSGEPLRPPLANEDYIGLERDSLPMMLGPMTSSRIGRHRRVLQPDVIRQLEDAARPALTALGYL</sequence>
<reference evidence="2 3" key="1">
    <citation type="submission" date="2024-09" db="EMBL/GenBank/DDBJ databases">
        <authorList>
            <person name="Zhang Z.-H."/>
        </authorList>
    </citation>
    <scope>NUCLEOTIDE SEQUENCE [LARGE SCALE GENOMIC DNA]</scope>
    <source>
        <strain evidence="2 3">HHTR114</strain>
    </source>
</reference>
<dbReference type="Gene3D" id="3.40.50.300">
    <property type="entry name" value="P-loop containing nucleotide triphosphate hydrolases"/>
    <property type="match status" value="1"/>
</dbReference>
<dbReference type="EMBL" id="JBHPON010000001">
    <property type="protein sequence ID" value="MFC6035220.1"/>
    <property type="molecule type" value="Genomic_DNA"/>
</dbReference>
<dbReference type="PANTHER" id="PTHR12788">
    <property type="entry name" value="PROTEIN-TYROSINE SULFOTRANSFERASE 2"/>
    <property type="match status" value="1"/>
</dbReference>
<dbReference type="InterPro" id="IPR026634">
    <property type="entry name" value="TPST-like"/>
</dbReference>
<evidence type="ECO:0000313" key="3">
    <source>
        <dbReference type="Proteomes" id="UP001596116"/>
    </source>
</evidence>
<dbReference type="Proteomes" id="UP001596116">
    <property type="component" value="Unassembled WGS sequence"/>
</dbReference>
<organism evidence="2 3">
    <name type="scientific">Hyphococcus aureus</name>
    <dbReference type="NCBI Taxonomy" id="2666033"/>
    <lineage>
        <taxon>Bacteria</taxon>
        <taxon>Pseudomonadati</taxon>
        <taxon>Pseudomonadota</taxon>
        <taxon>Alphaproteobacteria</taxon>
        <taxon>Parvularculales</taxon>
        <taxon>Parvularculaceae</taxon>
        <taxon>Hyphococcus</taxon>
    </lineage>
</organism>
<dbReference type="InterPro" id="IPR027417">
    <property type="entry name" value="P-loop_NTPase"/>
</dbReference>
<dbReference type="Pfam" id="PF13469">
    <property type="entry name" value="Sulfotransfer_3"/>
    <property type="match status" value="1"/>
</dbReference>
<dbReference type="SUPFAM" id="SSF52540">
    <property type="entry name" value="P-loop containing nucleoside triphosphate hydrolases"/>
    <property type="match status" value="1"/>
</dbReference>
<dbReference type="RefSeq" id="WP_379879455.1">
    <property type="nucleotide sequence ID" value="NZ_JBHPON010000001.1"/>
</dbReference>
<dbReference type="PANTHER" id="PTHR12788:SF10">
    <property type="entry name" value="PROTEIN-TYROSINE SULFOTRANSFERASE"/>
    <property type="match status" value="1"/>
</dbReference>